<feature type="transmembrane region" description="Helical" evidence="6">
    <location>
        <begin position="157"/>
        <end position="179"/>
    </location>
</feature>
<dbReference type="InterPro" id="IPR036259">
    <property type="entry name" value="MFS_trans_sf"/>
</dbReference>
<dbReference type="SUPFAM" id="SSF103473">
    <property type="entry name" value="MFS general substrate transporter"/>
    <property type="match status" value="1"/>
</dbReference>
<proteinExistence type="predicted"/>
<feature type="transmembrane region" description="Helical" evidence="6">
    <location>
        <begin position="68"/>
        <end position="87"/>
    </location>
</feature>
<dbReference type="CDD" id="cd06173">
    <property type="entry name" value="MFS_MefA_like"/>
    <property type="match status" value="1"/>
</dbReference>
<evidence type="ECO:0000256" key="6">
    <source>
        <dbReference type="SAM" id="Phobius"/>
    </source>
</evidence>
<evidence type="ECO:0000313" key="7">
    <source>
        <dbReference type="EMBL" id="MDT9000908.1"/>
    </source>
</evidence>
<keyword evidence="8" id="KW-1185">Reference proteome</keyword>
<feature type="transmembrane region" description="Helical" evidence="6">
    <location>
        <begin position="247"/>
        <end position="264"/>
    </location>
</feature>
<feature type="transmembrane region" description="Helical" evidence="6">
    <location>
        <begin position="363"/>
        <end position="380"/>
    </location>
</feature>
<evidence type="ECO:0000256" key="2">
    <source>
        <dbReference type="ARBA" id="ARBA00022475"/>
    </source>
</evidence>
<feature type="transmembrane region" description="Helical" evidence="6">
    <location>
        <begin position="210"/>
        <end position="235"/>
    </location>
</feature>
<keyword evidence="5 6" id="KW-0472">Membrane</keyword>
<comment type="caution">
    <text evidence="7">The sequence shown here is derived from an EMBL/GenBank/DDBJ whole genome shotgun (WGS) entry which is preliminary data.</text>
</comment>
<comment type="subcellular location">
    <subcellularLocation>
        <location evidence="1">Cell membrane</location>
        <topology evidence="1">Multi-pass membrane protein</topology>
    </subcellularLocation>
</comment>
<evidence type="ECO:0000256" key="1">
    <source>
        <dbReference type="ARBA" id="ARBA00004651"/>
    </source>
</evidence>
<organism evidence="7 8">
    <name type="scientific">Roseateles aquae</name>
    <dbReference type="NCBI Taxonomy" id="3077235"/>
    <lineage>
        <taxon>Bacteria</taxon>
        <taxon>Pseudomonadati</taxon>
        <taxon>Pseudomonadota</taxon>
        <taxon>Betaproteobacteria</taxon>
        <taxon>Burkholderiales</taxon>
        <taxon>Sphaerotilaceae</taxon>
        <taxon>Roseateles</taxon>
    </lineage>
</organism>
<feature type="transmembrane region" description="Helical" evidence="6">
    <location>
        <begin position="36"/>
        <end position="56"/>
    </location>
</feature>
<dbReference type="Proteomes" id="UP001246372">
    <property type="component" value="Unassembled WGS sequence"/>
</dbReference>
<dbReference type="PANTHER" id="PTHR23513:SF6">
    <property type="entry name" value="MAJOR FACILITATOR SUPERFAMILY ASSOCIATED DOMAIN-CONTAINING PROTEIN"/>
    <property type="match status" value="1"/>
</dbReference>
<dbReference type="RefSeq" id="WP_315651795.1">
    <property type="nucleotide sequence ID" value="NZ_JAVXZY010000007.1"/>
</dbReference>
<keyword evidence="3 6" id="KW-0812">Transmembrane</keyword>
<gene>
    <name evidence="7" type="ORF">RQP53_16650</name>
</gene>
<name>A0ABU3PEG2_9BURK</name>
<keyword evidence="2" id="KW-1003">Cell membrane</keyword>
<evidence type="ECO:0000313" key="8">
    <source>
        <dbReference type="Proteomes" id="UP001246372"/>
    </source>
</evidence>
<evidence type="ECO:0000256" key="3">
    <source>
        <dbReference type="ARBA" id="ARBA00022692"/>
    </source>
</evidence>
<protein>
    <submittedName>
        <fullName evidence="7">MFS transporter</fullName>
    </submittedName>
</protein>
<evidence type="ECO:0000256" key="4">
    <source>
        <dbReference type="ARBA" id="ARBA00022989"/>
    </source>
</evidence>
<feature type="transmembrane region" description="Helical" evidence="6">
    <location>
        <begin position="276"/>
        <end position="294"/>
    </location>
</feature>
<dbReference type="Gene3D" id="1.20.1250.20">
    <property type="entry name" value="MFS general substrate transporter like domains"/>
    <property type="match status" value="1"/>
</dbReference>
<feature type="transmembrane region" description="Helical" evidence="6">
    <location>
        <begin position="131"/>
        <end position="151"/>
    </location>
</feature>
<keyword evidence="4 6" id="KW-1133">Transmembrane helix</keyword>
<dbReference type="EMBL" id="JAVXZY010000007">
    <property type="protein sequence ID" value="MDT9000908.1"/>
    <property type="molecule type" value="Genomic_DNA"/>
</dbReference>
<reference evidence="7" key="1">
    <citation type="submission" date="2023-09" db="EMBL/GenBank/DDBJ databases">
        <title>Paucibacter sp. APW11 Genome sequencing and assembly.</title>
        <authorList>
            <person name="Kim I."/>
        </authorList>
    </citation>
    <scope>NUCLEOTIDE SEQUENCE</scope>
    <source>
        <strain evidence="7">APW11</strain>
    </source>
</reference>
<sequence>MTKPWAFLASIFATDFAGGGARVAICWIVLKGYGGAGLGLVTLLITVGQFFGSLAAGHLTDRFNRKRIAVFTNWLGAGLFLLTAIGLSQGAQPLSNLAILAFLIYTNLAIHDNAARTLIPRIESSLELREINGYILTLGEIGYFIAPVLIGLTLDKFGAEIALSITAGAYFIAGSLFSLTRFRTTNQDNPTTDCEQTQGLSTKFFKKNYWLINGIYAAAIANFFILPISTLLIPIKLERLGASAADLGYFYAALSLGLGLAGLSKIPKITGFSEGALLHFYITLAAAIYLLTYFFSTTWVVYLCGFFAGFTLALFEITWHSTLQELTPPNLLGRIYGVNSWMSFGGRSAGMAVASWAATSFEVQPTIAASIACLFMLVAAQRITARRLHRLG</sequence>
<feature type="transmembrane region" description="Helical" evidence="6">
    <location>
        <begin position="93"/>
        <end position="110"/>
    </location>
</feature>
<evidence type="ECO:0000256" key="5">
    <source>
        <dbReference type="ARBA" id="ARBA00023136"/>
    </source>
</evidence>
<dbReference type="PANTHER" id="PTHR23513">
    <property type="entry name" value="INTEGRAL MEMBRANE EFFLUX PROTEIN-RELATED"/>
    <property type="match status" value="1"/>
</dbReference>
<dbReference type="InterPro" id="IPR011701">
    <property type="entry name" value="MFS"/>
</dbReference>
<dbReference type="Pfam" id="PF07690">
    <property type="entry name" value="MFS_1"/>
    <property type="match status" value="1"/>
</dbReference>
<accession>A0ABU3PEG2</accession>